<evidence type="ECO:0000313" key="3">
    <source>
        <dbReference type="Proteomes" id="UP000199639"/>
    </source>
</evidence>
<evidence type="ECO:0000259" key="1">
    <source>
        <dbReference type="Pfam" id="PF13556"/>
    </source>
</evidence>
<dbReference type="EMBL" id="FNIB01000002">
    <property type="protein sequence ID" value="SDM69547.1"/>
    <property type="molecule type" value="Genomic_DNA"/>
</dbReference>
<reference evidence="2 3" key="1">
    <citation type="submission" date="2016-10" db="EMBL/GenBank/DDBJ databases">
        <authorList>
            <person name="Varghese N."/>
            <person name="Submissions S."/>
        </authorList>
    </citation>
    <scope>NUCLEOTIDE SEQUENCE [LARGE SCALE GENOMIC DNA]</scope>
    <source>
        <strain evidence="2 3">CGMCC 1.11215</strain>
    </source>
</reference>
<name>A0A5E9FV07_9MICO</name>
<keyword evidence="2" id="KW-0238">DNA-binding</keyword>
<organism evidence="2 3">
    <name type="scientific">Cryobacterium flavum</name>
    <dbReference type="NCBI Taxonomy" id="1424659"/>
    <lineage>
        <taxon>Bacteria</taxon>
        <taxon>Bacillati</taxon>
        <taxon>Actinomycetota</taxon>
        <taxon>Actinomycetes</taxon>
        <taxon>Micrococcales</taxon>
        <taxon>Microbacteriaceae</taxon>
        <taxon>Cryobacterium</taxon>
    </lineage>
</organism>
<dbReference type="Proteomes" id="UP000199639">
    <property type="component" value="Unassembled WGS sequence"/>
</dbReference>
<dbReference type="Gene3D" id="1.10.10.2840">
    <property type="entry name" value="PucR C-terminal helix-turn-helix domain"/>
    <property type="match status" value="1"/>
</dbReference>
<dbReference type="InterPro" id="IPR051448">
    <property type="entry name" value="CdaR-like_regulators"/>
</dbReference>
<accession>A0A5E9FV07</accession>
<evidence type="ECO:0000313" key="2">
    <source>
        <dbReference type="EMBL" id="SDM69547.1"/>
    </source>
</evidence>
<dbReference type="InterPro" id="IPR025736">
    <property type="entry name" value="PucR_C-HTH_dom"/>
</dbReference>
<dbReference type="GO" id="GO:0003677">
    <property type="term" value="F:DNA binding"/>
    <property type="evidence" value="ECO:0007669"/>
    <property type="project" value="UniProtKB-KW"/>
</dbReference>
<dbReference type="PANTHER" id="PTHR33744:SF17">
    <property type="entry name" value="CONSERVED PROTEIN"/>
    <property type="match status" value="1"/>
</dbReference>
<dbReference type="Pfam" id="PF13556">
    <property type="entry name" value="HTH_30"/>
    <property type="match status" value="1"/>
</dbReference>
<protein>
    <submittedName>
        <fullName evidence="2">DNA-binding transcriptional regulator, PucR family</fullName>
    </submittedName>
</protein>
<gene>
    <name evidence="2" type="ORF">SAMN05216368_10231</name>
</gene>
<dbReference type="STRING" id="1424659.SAMN05216368_10231"/>
<feature type="domain" description="PucR C-terminal helix-turn-helix" evidence="1">
    <location>
        <begin position="367"/>
        <end position="425"/>
    </location>
</feature>
<dbReference type="InterPro" id="IPR042070">
    <property type="entry name" value="PucR_C-HTH_sf"/>
</dbReference>
<dbReference type="AlphaFoldDB" id="A0A5E9FV07"/>
<sequence>MARASGGPGSTSVAPRRVDCRLAFTRLRKIKPMNAADIDRAVAFIAARLGRALSLEDLDGGLLAYSAHQATADRVRTNFLLSKLVPPDVSAWQLSHGIARAVKPVPIPANAELGMLGRVCVPLLARGFRVGYLWVLQQDDELEPDSIVQELRIIRPELDVLAEMLLNRTSADSDGRRAREAQFLAACFGDRDAVVSVGGWPGVHGRGPWRLATLLDRGNNARRTSAESNLLQRLSALYATLGINTVLFSAGTETHAVLLLQDVIDCIDESEILRRFGLEVSRRGGQPAAPALLGLSEPFADLRRLPGAYAEARSAVQAAWVDAQLGALVSFRAIGVYQFLAVEGRDVSPGESTLYTELRELDPNGELLPVLELMYDKDGSVAEVAEQLHLHRTSIYNRLGRIRSLIGVDPLGGQARLELHLALKAERWAGRPRL</sequence>
<proteinExistence type="predicted"/>
<dbReference type="PANTHER" id="PTHR33744">
    <property type="entry name" value="CARBOHYDRATE DIACID REGULATOR"/>
    <property type="match status" value="1"/>
</dbReference>